<keyword evidence="3 5" id="KW-0808">Transferase</keyword>
<dbReference type="GO" id="GO:0005829">
    <property type="term" value="C:cytosol"/>
    <property type="evidence" value="ECO:0007669"/>
    <property type="project" value="TreeGrafter"/>
</dbReference>
<feature type="domain" description="RNA 2-O ribose methyltransferase substrate binding" evidence="4">
    <location>
        <begin position="5"/>
        <end position="77"/>
    </location>
</feature>
<dbReference type="InterPro" id="IPR029026">
    <property type="entry name" value="tRNA_m1G_MTases_N"/>
</dbReference>
<dbReference type="InterPro" id="IPR013123">
    <property type="entry name" value="SpoU_subst-bd"/>
</dbReference>
<proteinExistence type="inferred from homology"/>
<organism evidence="5 6">
    <name type="scientific">Mycoplasma capricolum subsp. capricolum 14232</name>
    <dbReference type="NCBI Taxonomy" id="1188238"/>
    <lineage>
        <taxon>Bacteria</taxon>
        <taxon>Bacillati</taxon>
        <taxon>Mycoplasmatota</taxon>
        <taxon>Mollicutes</taxon>
        <taxon>Mycoplasmataceae</taxon>
        <taxon>Mycoplasma</taxon>
    </lineage>
</organism>
<evidence type="ECO:0000313" key="6">
    <source>
        <dbReference type="Proteomes" id="UP000028533"/>
    </source>
</evidence>
<protein>
    <submittedName>
        <fullName evidence="5">tRNA/rRNA methyltransferase</fullName>
    </submittedName>
</protein>
<dbReference type="InterPro" id="IPR001537">
    <property type="entry name" value="SpoU_MeTrfase"/>
</dbReference>
<dbReference type="InterPro" id="IPR029064">
    <property type="entry name" value="Ribosomal_eL30-like_sf"/>
</dbReference>
<dbReference type="SMART" id="SM00967">
    <property type="entry name" value="SpoU_sub_bind"/>
    <property type="match status" value="1"/>
</dbReference>
<dbReference type="GO" id="GO:0003723">
    <property type="term" value="F:RNA binding"/>
    <property type="evidence" value="ECO:0007669"/>
    <property type="project" value="InterPro"/>
</dbReference>
<gene>
    <name evidence="5" type="primary">spoU</name>
    <name evidence="5" type="ORF">MCAPa_2210</name>
</gene>
<evidence type="ECO:0000259" key="4">
    <source>
        <dbReference type="SMART" id="SM00967"/>
    </source>
</evidence>
<dbReference type="InterPro" id="IPR004441">
    <property type="entry name" value="rRNA_MeTrfase_TrmH"/>
</dbReference>
<sequence length="244" mass="27767">MNHNLIYGKHVIYELLKKHKNMVKEIWVKNLKLLDEFDLKNTKIKINVVSENKLDQLLKTNELHQGIIAQIKDFNYTPFDELINDLNTKEKSLVLVLDQIHDPYNFGAIIRSCSLLNVDGIIILDKKQVQVNSTVLKTSSGSAFDIKISKTNNLNNAIKILKNNGFWIYATNLNQNSTDMTKTQFANKSVVIIGNEQKGVSELLTKNSDFNIYVPSNKNIDSFNASVACSIICFWIANYLNKLS</sequence>
<dbReference type="Gene3D" id="3.30.1330.30">
    <property type="match status" value="1"/>
</dbReference>
<comment type="similarity">
    <text evidence="1">Belongs to the class IV-like SAM-binding methyltransferase superfamily. RNA methyltransferase TrmH family.</text>
</comment>
<dbReference type="Proteomes" id="UP000028533">
    <property type="component" value="Unassembled WGS sequence"/>
</dbReference>
<dbReference type="InterPro" id="IPR029028">
    <property type="entry name" value="Alpha/beta_knot_MTases"/>
</dbReference>
<dbReference type="GO" id="GO:0006396">
    <property type="term" value="P:RNA processing"/>
    <property type="evidence" value="ECO:0007669"/>
    <property type="project" value="InterPro"/>
</dbReference>
<keyword evidence="2 5" id="KW-0489">Methyltransferase</keyword>
<dbReference type="CDD" id="cd18103">
    <property type="entry name" value="SpoU-like_RlmB"/>
    <property type="match status" value="1"/>
</dbReference>
<dbReference type="RefSeq" id="WP_036431345.1">
    <property type="nucleotide sequence ID" value="NZ_JFDO01000004.1"/>
</dbReference>
<dbReference type="Pfam" id="PF00588">
    <property type="entry name" value="SpoU_methylase"/>
    <property type="match status" value="1"/>
</dbReference>
<dbReference type="SUPFAM" id="SSF55315">
    <property type="entry name" value="L30e-like"/>
    <property type="match status" value="1"/>
</dbReference>
<dbReference type="PANTHER" id="PTHR46429:SF1">
    <property type="entry name" value="23S RRNA (GUANOSINE-2'-O-)-METHYLTRANSFERASE RLMB"/>
    <property type="match status" value="1"/>
</dbReference>
<name>A0A084ERP9_MYCCA</name>
<evidence type="ECO:0000313" key="5">
    <source>
        <dbReference type="EMBL" id="KEZ20641.1"/>
    </source>
</evidence>
<evidence type="ECO:0000256" key="3">
    <source>
        <dbReference type="ARBA" id="ARBA00022679"/>
    </source>
</evidence>
<dbReference type="PANTHER" id="PTHR46429">
    <property type="entry name" value="23S RRNA (GUANOSINE-2'-O-)-METHYLTRANSFERASE RLMB"/>
    <property type="match status" value="1"/>
</dbReference>
<dbReference type="GO" id="GO:0008173">
    <property type="term" value="F:RNA methyltransferase activity"/>
    <property type="evidence" value="ECO:0007669"/>
    <property type="project" value="InterPro"/>
</dbReference>
<dbReference type="GO" id="GO:0032259">
    <property type="term" value="P:methylation"/>
    <property type="evidence" value="ECO:0007669"/>
    <property type="project" value="UniProtKB-KW"/>
</dbReference>
<evidence type="ECO:0000256" key="1">
    <source>
        <dbReference type="ARBA" id="ARBA00007228"/>
    </source>
</evidence>
<dbReference type="EMBL" id="JFDO01000004">
    <property type="protein sequence ID" value="KEZ20641.1"/>
    <property type="molecule type" value="Genomic_DNA"/>
</dbReference>
<evidence type="ECO:0000256" key="2">
    <source>
        <dbReference type="ARBA" id="ARBA00022603"/>
    </source>
</evidence>
<reference evidence="5 6" key="1">
    <citation type="submission" date="2014-02" db="EMBL/GenBank/DDBJ databases">
        <title>Genome sequence of Mycoplasma capricolum subsp. capricolum strain 14232.</title>
        <authorList>
            <person name="Sirand-Pugnet P."/>
            <person name="Breton M."/>
            <person name="Dordet-Frisoni E."/>
            <person name="Baranowski E."/>
            <person name="Barre A."/>
            <person name="Couture C."/>
            <person name="Dupuy V."/>
            <person name="Gaurivaud P."/>
            <person name="Jacob D."/>
            <person name="Lemaitre C."/>
            <person name="Manso-Silvan L."/>
            <person name="Nikolski M."/>
            <person name="Nouvel L.-X."/>
            <person name="Poumarat F."/>
            <person name="Tardy F."/>
            <person name="Thebault P."/>
            <person name="Theil S."/>
            <person name="Citti C."/>
            <person name="Thiaucourt F."/>
            <person name="Blanchard A."/>
        </authorList>
    </citation>
    <scope>NUCLEOTIDE SEQUENCE [LARGE SCALE GENOMIC DNA]</scope>
    <source>
        <strain evidence="5 6">14232</strain>
    </source>
</reference>
<comment type="caution">
    <text evidence="5">The sequence shown here is derived from an EMBL/GenBank/DDBJ whole genome shotgun (WGS) entry which is preliminary data.</text>
</comment>
<dbReference type="Pfam" id="PF08032">
    <property type="entry name" value="SpoU_sub_bind"/>
    <property type="match status" value="1"/>
</dbReference>
<accession>A0A084ERP9</accession>
<dbReference type="AlphaFoldDB" id="A0A084ERP9"/>
<dbReference type="Gene3D" id="3.40.1280.10">
    <property type="match status" value="1"/>
</dbReference>
<dbReference type="SUPFAM" id="SSF75217">
    <property type="entry name" value="alpha/beta knot"/>
    <property type="match status" value="1"/>
</dbReference>
<dbReference type="NCBIfam" id="TIGR00186">
    <property type="entry name" value="rRNA_methyl_3"/>
    <property type="match status" value="1"/>
</dbReference>